<sequence length="169" mass="19481">MTGTDESLRPEKSRITIFDEPIICSFCTYDVFIPYEVYVNVEQPGIGVRHVRYVAICQHCGQAKMFGDPSRFDAETNRFIWALNQYLIAVRKYKIKIIFFIGKRHDDKLTAFQNQLIAQDIKIDSVHRVKTEVTILATISTLNEIHTLRSVIMNSATRLNVTIKNLILT</sequence>
<organism evidence="1 2">
    <name type="scientific">Lysinibacillus mangiferihumi</name>
    <dbReference type="NCBI Taxonomy" id="1130819"/>
    <lineage>
        <taxon>Bacteria</taxon>
        <taxon>Bacillati</taxon>
        <taxon>Bacillota</taxon>
        <taxon>Bacilli</taxon>
        <taxon>Bacillales</taxon>
        <taxon>Bacillaceae</taxon>
        <taxon>Lysinibacillus</taxon>
    </lineage>
</organism>
<dbReference type="RefSeq" id="WP_107897146.1">
    <property type="nucleotide sequence ID" value="NZ_PYWM01000032.1"/>
</dbReference>
<keyword evidence="2" id="KW-1185">Reference proteome</keyword>
<dbReference type="AlphaFoldDB" id="A0A4U2ZGY9"/>
<accession>A0A4U2ZGY9</accession>
<evidence type="ECO:0000313" key="2">
    <source>
        <dbReference type="Proteomes" id="UP000308744"/>
    </source>
</evidence>
<name>A0A4U2ZGY9_9BACI</name>
<comment type="caution">
    <text evidence="1">The sequence shown here is derived from an EMBL/GenBank/DDBJ whole genome shotgun (WGS) entry which is preliminary data.</text>
</comment>
<evidence type="ECO:0000313" key="1">
    <source>
        <dbReference type="EMBL" id="TKI72721.1"/>
    </source>
</evidence>
<gene>
    <name evidence="1" type="ORF">FC756_00030</name>
</gene>
<reference evidence="1 2" key="1">
    <citation type="submission" date="2019-04" db="EMBL/GenBank/DDBJ databases">
        <title>Lysinibacillus genome sequencing.</title>
        <authorList>
            <person name="Dunlap C."/>
        </authorList>
    </citation>
    <scope>NUCLEOTIDE SEQUENCE [LARGE SCALE GENOMIC DNA]</scope>
    <source>
        <strain evidence="1 2">CCTCC AB 2010389</strain>
    </source>
</reference>
<dbReference type="EMBL" id="SZPU01000001">
    <property type="protein sequence ID" value="TKI72721.1"/>
    <property type="molecule type" value="Genomic_DNA"/>
</dbReference>
<dbReference type="Proteomes" id="UP000308744">
    <property type="component" value="Unassembled WGS sequence"/>
</dbReference>
<protein>
    <submittedName>
        <fullName evidence="1">Uncharacterized protein</fullName>
    </submittedName>
</protein>
<proteinExistence type="predicted"/>